<comment type="caution">
    <text evidence="1">The sequence shown here is derived from an EMBL/GenBank/DDBJ whole genome shotgun (WGS) entry which is preliminary data.</text>
</comment>
<keyword evidence="2" id="KW-1185">Reference proteome</keyword>
<proteinExistence type="predicted"/>
<reference evidence="2" key="1">
    <citation type="journal article" date="2023" name="Nat. Plants">
        <title>Single-cell RNA sequencing provides a high-resolution roadmap for understanding the multicellular compartmentation of specialized metabolism.</title>
        <authorList>
            <person name="Sun S."/>
            <person name="Shen X."/>
            <person name="Li Y."/>
            <person name="Li Y."/>
            <person name="Wang S."/>
            <person name="Li R."/>
            <person name="Zhang H."/>
            <person name="Shen G."/>
            <person name="Guo B."/>
            <person name="Wei J."/>
            <person name="Xu J."/>
            <person name="St-Pierre B."/>
            <person name="Chen S."/>
            <person name="Sun C."/>
        </authorList>
    </citation>
    <scope>NUCLEOTIDE SEQUENCE [LARGE SCALE GENOMIC DNA]</scope>
</reference>
<evidence type="ECO:0000313" key="1">
    <source>
        <dbReference type="EMBL" id="KAI5671746.1"/>
    </source>
</evidence>
<evidence type="ECO:0000313" key="2">
    <source>
        <dbReference type="Proteomes" id="UP001060085"/>
    </source>
</evidence>
<sequence>MVNDQDALKMAYIGGGVEGGTSSIMVQEKAEENVQSSRDGKNKRAKTVSNGADSEDDESELEGFSDSEFEADNEDEEGIWKDGLIPAIGELLPYVEHRHCMRNLHNNFKKQFRGYTLKEKLSHCAQATYQKQFDDRMEELNALDPAAADWIKRSVTTRTGQDLLF</sequence>
<dbReference type="EMBL" id="CM044703">
    <property type="protein sequence ID" value="KAI5671746.1"/>
    <property type="molecule type" value="Genomic_DNA"/>
</dbReference>
<dbReference type="Proteomes" id="UP001060085">
    <property type="component" value="Linkage Group LG03"/>
</dbReference>
<gene>
    <name evidence="1" type="ORF">M9H77_12110</name>
</gene>
<name>A0ACC0BGF3_CATRO</name>
<accession>A0ACC0BGF3</accession>
<protein>
    <submittedName>
        <fullName evidence="1">Uncharacterized protein</fullName>
    </submittedName>
</protein>
<organism evidence="1 2">
    <name type="scientific">Catharanthus roseus</name>
    <name type="common">Madagascar periwinkle</name>
    <name type="synonym">Vinca rosea</name>
    <dbReference type="NCBI Taxonomy" id="4058"/>
    <lineage>
        <taxon>Eukaryota</taxon>
        <taxon>Viridiplantae</taxon>
        <taxon>Streptophyta</taxon>
        <taxon>Embryophyta</taxon>
        <taxon>Tracheophyta</taxon>
        <taxon>Spermatophyta</taxon>
        <taxon>Magnoliopsida</taxon>
        <taxon>eudicotyledons</taxon>
        <taxon>Gunneridae</taxon>
        <taxon>Pentapetalae</taxon>
        <taxon>asterids</taxon>
        <taxon>lamiids</taxon>
        <taxon>Gentianales</taxon>
        <taxon>Apocynaceae</taxon>
        <taxon>Rauvolfioideae</taxon>
        <taxon>Vinceae</taxon>
        <taxon>Catharanthinae</taxon>
        <taxon>Catharanthus</taxon>
    </lineage>
</organism>